<dbReference type="EMBL" id="JACCAA010000001">
    <property type="protein sequence ID" value="NYG59250.1"/>
    <property type="molecule type" value="Genomic_DNA"/>
</dbReference>
<dbReference type="Pfam" id="PF01850">
    <property type="entry name" value="PIN"/>
    <property type="match status" value="1"/>
</dbReference>
<evidence type="ECO:0000256" key="1">
    <source>
        <dbReference type="ARBA" id="ARBA00001946"/>
    </source>
</evidence>
<protein>
    <recommendedName>
        <fullName evidence="8">Ribonuclease VapC</fullName>
        <shortName evidence="8">RNase VapC</shortName>
        <ecNumber evidence="8">3.1.-.-</ecNumber>
    </recommendedName>
    <alternativeName>
        <fullName evidence="8">Toxin VapC</fullName>
    </alternativeName>
</protein>
<keyword evidence="6 8" id="KW-0460">Magnesium</keyword>
<comment type="similarity">
    <text evidence="7 8">Belongs to the PINc/VapC protein family.</text>
</comment>
<keyword evidence="4 8" id="KW-0479">Metal-binding</keyword>
<dbReference type="InterPro" id="IPR022907">
    <property type="entry name" value="VapC_family"/>
</dbReference>
<accession>A0A7Y9UVW0</accession>
<evidence type="ECO:0000256" key="8">
    <source>
        <dbReference type="HAMAP-Rule" id="MF_00265"/>
    </source>
</evidence>
<evidence type="ECO:0000256" key="7">
    <source>
        <dbReference type="ARBA" id="ARBA00038093"/>
    </source>
</evidence>
<evidence type="ECO:0000259" key="9">
    <source>
        <dbReference type="Pfam" id="PF01850"/>
    </source>
</evidence>
<proteinExistence type="inferred from homology"/>
<dbReference type="Proteomes" id="UP000540656">
    <property type="component" value="Unassembled WGS sequence"/>
</dbReference>
<reference evidence="10 11" key="1">
    <citation type="submission" date="2020-07" db="EMBL/GenBank/DDBJ databases">
        <title>Sequencing the genomes of 1000 actinobacteria strains.</title>
        <authorList>
            <person name="Klenk H.-P."/>
        </authorList>
    </citation>
    <scope>NUCLEOTIDE SEQUENCE [LARGE SCALE GENOMIC DNA]</scope>
    <source>
        <strain evidence="10 11">DSM 23819</strain>
    </source>
</reference>
<dbReference type="InterPro" id="IPR002716">
    <property type="entry name" value="PIN_dom"/>
</dbReference>
<comment type="caution">
    <text evidence="10">The sequence shown here is derived from an EMBL/GenBank/DDBJ whole genome shotgun (WGS) entry which is preliminary data.</text>
</comment>
<keyword evidence="5 8" id="KW-0378">Hydrolase</keyword>
<dbReference type="InterPro" id="IPR029060">
    <property type="entry name" value="PIN-like_dom_sf"/>
</dbReference>
<keyword evidence="3 8" id="KW-0540">Nuclease</keyword>
<dbReference type="EC" id="3.1.-.-" evidence="8"/>
<gene>
    <name evidence="8" type="primary">vapC</name>
    <name evidence="10" type="ORF">BJ980_002173</name>
</gene>
<evidence type="ECO:0000256" key="5">
    <source>
        <dbReference type="ARBA" id="ARBA00022801"/>
    </source>
</evidence>
<dbReference type="AlphaFoldDB" id="A0A7Y9UVW0"/>
<evidence type="ECO:0000313" key="10">
    <source>
        <dbReference type="EMBL" id="NYG59250.1"/>
    </source>
</evidence>
<evidence type="ECO:0000256" key="4">
    <source>
        <dbReference type="ARBA" id="ARBA00022723"/>
    </source>
</evidence>
<evidence type="ECO:0000256" key="3">
    <source>
        <dbReference type="ARBA" id="ARBA00022722"/>
    </source>
</evidence>
<evidence type="ECO:0000256" key="2">
    <source>
        <dbReference type="ARBA" id="ARBA00022649"/>
    </source>
</evidence>
<organism evidence="10 11">
    <name type="scientific">Nocardioides daedukensis</name>
    <dbReference type="NCBI Taxonomy" id="634462"/>
    <lineage>
        <taxon>Bacteria</taxon>
        <taxon>Bacillati</taxon>
        <taxon>Actinomycetota</taxon>
        <taxon>Actinomycetes</taxon>
        <taxon>Propionibacteriales</taxon>
        <taxon>Nocardioidaceae</taxon>
        <taxon>Nocardioides</taxon>
    </lineage>
</organism>
<dbReference type="CDD" id="cd09871">
    <property type="entry name" value="PIN_MtVapC28-VapC30-like"/>
    <property type="match status" value="1"/>
</dbReference>
<keyword evidence="8" id="KW-0800">Toxin</keyword>
<keyword evidence="11" id="KW-1185">Reference proteome</keyword>
<comment type="cofactor">
    <cofactor evidence="1 8">
        <name>Mg(2+)</name>
        <dbReference type="ChEBI" id="CHEBI:18420"/>
    </cofactor>
</comment>
<evidence type="ECO:0000313" key="11">
    <source>
        <dbReference type="Proteomes" id="UP000540656"/>
    </source>
</evidence>
<dbReference type="GO" id="GO:0090729">
    <property type="term" value="F:toxin activity"/>
    <property type="evidence" value="ECO:0007669"/>
    <property type="project" value="UniProtKB-KW"/>
</dbReference>
<dbReference type="InterPro" id="IPR050556">
    <property type="entry name" value="Type_II_TA_system_RNase"/>
</dbReference>
<dbReference type="RefSeq" id="WP_179502322.1">
    <property type="nucleotide sequence ID" value="NZ_JACCAA010000001.1"/>
</dbReference>
<sequence>MIADTSSLVCIVLGEPDAESHAQAILGATRVAISSATLVEASIVLEARQGPDATRDLELLIERCGVEVVPLDATQAREAMEAWRRFGKGRHPAALNFGDCFAYALARSTDEPLLFKGDDFSQTDIRAALA</sequence>
<dbReference type="GO" id="GO:0004540">
    <property type="term" value="F:RNA nuclease activity"/>
    <property type="evidence" value="ECO:0007669"/>
    <property type="project" value="InterPro"/>
</dbReference>
<feature type="binding site" evidence="8">
    <location>
        <position position="99"/>
    </location>
    <ligand>
        <name>Mg(2+)</name>
        <dbReference type="ChEBI" id="CHEBI:18420"/>
    </ligand>
</feature>
<dbReference type="HAMAP" id="MF_00265">
    <property type="entry name" value="VapC_Nob1"/>
    <property type="match status" value="1"/>
</dbReference>
<dbReference type="GO" id="GO:0000287">
    <property type="term" value="F:magnesium ion binding"/>
    <property type="evidence" value="ECO:0007669"/>
    <property type="project" value="UniProtKB-UniRule"/>
</dbReference>
<feature type="domain" description="PIN" evidence="9">
    <location>
        <begin position="2"/>
        <end position="124"/>
    </location>
</feature>
<comment type="function">
    <text evidence="8">Toxic component of a toxin-antitoxin (TA) system. An RNase.</text>
</comment>
<evidence type="ECO:0000256" key="6">
    <source>
        <dbReference type="ARBA" id="ARBA00022842"/>
    </source>
</evidence>
<dbReference type="Gene3D" id="3.40.50.1010">
    <property type="entry name" value="5'-nuclease"/>
    <property type="match status" value="1"/>
</dbReference>
<keyword evidence="2 8" id="KW-1277">Toxin-antitoxin system</keyword>
<dbReference type="SUPFAM" id="SSF88723">
    <property type="entry name" value="PIN domain-like"/>
    <property type="match status" value="1"/>
</dbReference>
<dbReference type="PANTHER" id="PTHR33653">
    <property type="entry name" value="RIBONUCLEASE VAPC2"/>
    <property type="match status" value="1"/>
</dbReference>
<dbReference type="PANTHER" id="PTHR33653:SF1">
    <property type="entry name" value="RIBONUCLEASE VAPC2"/>
    <property type="match status" value="1"/>
</dbReference>
<dbReference type="GO" id="GO:0016787">
    <property type="term" value="F:hydrolase activity"/>
    <property type="evidence" value="ECO:0007669"/>
    <property type="project" value="UniProtKB-KW"/>
</dbReference>
<feature type="binding site" evidence="8">
    <location>
        <position position="4"/>
    </location>
    <ligand>
        <name>Mg(2+)</name>
        <dbReference type="ChEBI" id="CHEBI:18420"/>
    </ligand>
</feature>
<name>A0A7Y9UVW0_9ACTN</name>